<dbReference type="PANTHER" id="PTHR43003">
    <property type="entry name" value="DNA-3-METHYLADENINE GLYCOSYLASE"/>
    <property type="match status" value="1"/>
</dbReference>
<dbReference type="SUPFAM" id="SSF57884">
    <property type="entry name" value="Ada DNA repair protein, N-terminal domain (N-Ada 10)"/>
    <property type="match status" value="1"/>
</dbReference>
<keyword evidence="4" id="KW-0808">Transferase</keyword>
<reference evidence="11" key="1">
    <citation type="submission" date="2019-03" db="EMBL/GenBank/DDBJ databases">
        <title>Metabolic reconstructions from genomes of highly enriched 'Candidatus Accumulibacter' and 'Candidatus Competibacter' bioreactor populations.</title>
        <authorList>
            <person name="Annavajhala M.K."/>
            <person name="Welles L."/>
            <person name="Abbas B."/>
            <person name="Sorokin D."/>
            <person name="Park H."/>
            <person name="Van Loosdrecht M."/>
            <person name="Chandran K."/>
        </authorList>
    </citation>
    <scope>NUCLEOTIDE SEQUENCE</scope>
    <source>
        <strain evidence="11">SBR_L</strain>
    </source>
</reference>
<dbReference type="PANTHER" id="PTHR43003:SF13">
    <property type="entry name" value="DNA-3-METHYLADENINE GLYCOSYLASE 2"/>
    <property type="match status" value="1"/>
</dbReference>
<evidence type="ECO:0000256" key="9">
    <source>
        <dbReference type="ARBA" id="ARBA00023204"/>
    </source>
</evidence>
<keyword evidence="7" id="KW-0010">Activator</keyword>
<evidence type="ECO:0000313" key="12">
    <source>
        <dbReference type="Proteomes" id="UP000886469"/>
    </source>
</evidence>
<dbReference type="PROSITE" id="PS01124">
    <property type="entry name" value="HTH_ARAC_FAMILY_2"/>
    <property type="match status" value="1"/>
</dbReference>
<dbReference type="Gene3D" id="3.40.10.10">
    <property type="entry name" value="DNA Methylphosphotriester Repair Domain"/>
    <property type="match status" value="1"/>
</dbReference>
<evidence type="ECO:0000256" key="3">
    <source>
        <dbReference type="ARBA" id="ARBA00012000"/>
    </source>
</evidence>
<dbReference type="Gene3D" id="1.10.10.60">
    <property type="entry name" value="Homeodomain-like"/>
    <property type="match status" value="2"/>
</dbReference>
<protein>
    <recommendedName>
        <fullName evidence="3">DNA-3-methyladenine glycosylase II</fullName>
        <ecNumber evidence="3">3.2.2.21</ecNumber>
    </recommendedName>
</protein>
<dbReference type="SMART" id="SM01009">
    <property type="entry name" value="AlkA_N"/>
    <property type="match status" value="1"/>
</dbReference>
<evidence type="ECO:0000256" key="2">
    <source>
        <dbReference type="ARBA" id="ARBA00001947"/>
    </source>
</evidence>
<proteinExistence type="predicted"/>
<evidence type="ECO:0000259" key="10">
    <source>
        <dbReference type="PROSITE" id="PS01124"/>
    </source>
</evidence>
<dbReference type="SUPFAM" id="SSF48150">
    <property type="entry name" value="DNA-glycosylase"/>
    <property type="match status" value="1"/>
</dbReference>
<evidence type="ECO:0000256" key="4">
    <source>
        <dbReference type="ARBA" id="ARBA00022603"/>
    </source>
</evidence>
<comment type="catalytic activity">
    <reaction evidence="1">
        <text>Hydrolysis of alkylated DNA, releasing 3-methyladenine, 3-methylguanine, 7-methylguanine and 7-methyladenine.</text>
        <dbReference type="EC" id="3.2.2.21"/>
    </reaction>
</comment>
<dbReference type="EMBL" id="SPMX01000024">
    <property type="protein sequence ID" value="NMQ05585.1"/>
    <property type="molecule type" value="Genomic_DNA"/>
</dbReference>
<dbReference type="Pfam" id="PF00730">
    <property type="entry name" value="HhH-GPD"/>
    <property type="match status" value="1"/>
</dbReference>
<dbReference type="SMART" id="SM00342">
    <property type="entry name" value="HTH_ARAC"/>
    <property type="match status" value="1"/>
</dbReference>
<evidence type="ECO:0000256" key="1">
    <source>
        <dbReference type="ARBA" id="ARBA00000086"/>
    </source>
</evidence>
<dbReference type="InterPro" id="IPR009057">
    <property type="entry name" value="Homeodomain-like_sf"/>
</dbReference>
<dbReference type="Pfam" id="PF06029">
    <property type="entry name" value="AlkA_N"/>
    <property type="match status" value="1"/>
</dbReference>
<dbReference type="SUPFAM" id="SSF46689">
    <property type="entry name" value="Homeodomain-like"/>
    <property type="match status" value="1"/>
</dbReference>
<organism evidence="11 12">
    <name type="scientific">Candidatus Accumulibacter contiguus</name>
    <dbReference type="NCBI Taxonomy" id="2954381"/>
    <lineage>
        <taxon>Bacteria</taxon>
        <taxon>Pseudomonadati</taxon>
        <taxon>Pseudomonadota</taxon>
        <taxon>Betaproteobacteria</taxon>
        <taxon>Candidatus Accumulibacter</taxon>
    </lineage>
</organism>
<keyword evidence="4" id="KW-0489">Methyltransferase</keyword>
<dbReference type="EC" id="3.2.2.21" evidence="3"/>
<dbReference type="InterPro" id="IPR051912">
    <property type="entry name" value="Alkylbase_DNA_Glycosylase/TA"/>
</dbReference>
<sequence length="512" mass="55117">MQAHAGQFPPAACYQAMKAHDTRFDGRFFVGVSSTRIYCRPICRVKLPLFENCSFYISAAAAEAAGYRPCLKCRPELAPGFAASEASAKLAHSAARFIEDAIAGIGGPANGDAVHPLSAIAARVGVTDRHLRRIFQTEFGVSPVQYAQTHRLLLAKRLLTDTALPVAEVAFASGFSSVRRMNALFSERYGFAPTRLRNTLAEAGGASAAVAENTRFFTFSLAYRAPFDWPALLAFLEQRAIAGVEAVSDGSYRRILRYVRGSDAQAICGWLQVADQAHRNALQVTLSPAFAPVIAAVLSQVKRVFDVHADPWEIGAALGRLAQGASGLRLPGAFDGFELAVRAVLGQQITVAAARTLATRFVAAFAEPIEFEDRPPFTDLHVAFPTASRVATLMPAELTRLGIVAARAHALIALAQKVLAGELDLSPDADLESSCAALQSIEGIGAWTAHYIAMRALSWPDAWPPHDAGLLKALGLPNTASGWRAAEAIAEPWRPWRSYALMHLWNSQEKTA</sequence>
<dbReference type="Pfam" id="PF12833">
    <property type="entry name" value="HTH_18"/>
    <property type="match status" value="1"/>
</dbReference>
<evidence type="ECO:0000256" key="7">
    <source>
        <dbReference type="ARBA" id="ARBA00023159"/>
    </source>
</evidence>
<keyword evidence="12" id="KW-1185">Reference proteome</keyword>
<dbReference type="InterPro" id="IPR010316">
    <property type="entry name" value="AlkA_N"/>
</dbReference>
<dbReference type="Proteomes" id="UP000886469">
    <property type="component" value="Unassembled WGS sequence"/>
</dbReference>
<gene>
    <name evidence="11" type="ORF">E4Q08_10060</name>
</gene>
<keyword evidence="5" id="KW-0227">DNA damage</keyword>
<dbReference type="InterPro" id="IPR003265">
    <property type="entry name" value="HhH-GPD_domain"/>
</dbReference>
<comment type="caution">
    <text evidence="11">The sequence shown here is derived from an EMBL/GenBank/DDBJ whole genome shotgun (WGS) entry which is preliminary data.</text>
</comment>
<dbReference type="Gene3D" id="3.30.310.20">
    <property type="entry name" value="DNA-3-methyladenine glycosylase AlkA, N-terminal domain"/>
    <property type="match status" value="1"/>
</dbReference>
<dbReference type="InterPro" id="IPR035451">
    <property type="entry name" value="Ada-like_dom_sf"/>
</dbReference>
<dbReference type="Gene3D" id="1.10.340.30">
    <property type="entry name" value="Hypothetical protein, domain 2"/>
    <property type="match status" value="1"/>
</dbReference>
<evidence type="ECO:0000256" key="5">
    <source>
        <dbReference type="ARBA" id="ARBA00022763"/>
    </source>
</evidence>
<comment type="cofactor">
    <cofactor evidence="2">
        <name>Zn(2+)</name>
        <dbReference type="ChEBI" id="CHEBI:29105"/>
    </cofactor>
</comment>
<evidence type="ECO:0000313" key="11">
    <source>
        <dbReference type="EMBL" id="NMQ05585.1"/>
    </source>
</evidence>
<keyword evidence="9" id="KW-0234">DNA repair</keyword>
<evidence type="ECO:0000256" key="8">
    <source>
        <dbReference type="ARBA" id="ARBA00023163"/>
    </source>
</evidence>
<dbReference type="Gene3D" id="1.10.1670.10">
    <property type="entry name" value="Helix-hairpin-Helix base-excision DNA repair enzymes (C-terminal)"/>
    <property type="match status" value="1"/>
</dbReference>
<accession>A0ABX1T7E1</accession>
<dbReference type="InterPro" id="IPR037046">
    <property type="entry name" value="AlkA_N_sf"/>
</dbReference>
<feature type="domain" description="HTH araC/xylS-type" evidence="10">
    <location>
        <begin position="92"/>
        <end position="199"/>
    </location>
</feature>
<dbReference type="CDD" id="cd00056">
    <property type="entry name" value="ENDO3c"/>
    <property type="match status" value="1"/>
</dbReference>
<dbReference type="InterPro" id="IPR023170">
    <property type="entry name" value="HhH_base_excis_C"/>
</dbReference>
<dbReference type="SMART" id="SM00478">
    <property type="entry name" value="ENDO3c"/>
    <property type="match status" value="1"/>
</dbReference>
<keyword evidence="8" id="KW-0804">Transcription</keyword>
<dbReference type="InterPro" id="IPR018060">
    <property type="entry name" value="HTH_AraC"/>
</dbReference>
<dbReference type="InterPro" id="IPR011257">
    <property type="entry name" value="DNA_glycosylase"/>
</dbReference>
<name>A0ABX1T7E1_9PROT</name>
<dbReference type="Pfam" id="PF02805">
    <property type="entry name" value="Ada_Zn_binding"/>
    <property type="match status" value="1"/>
</dbReference>
<dbReference type="InterPro" id="IPR004026">
    <property type="entry name" value="Ada_DNA_repair_Zn-bd"/>
</dbReference>
<evidence type="ECO:0000256" key="6">
    <source>
        <dbReference type="ARBA" id="ARBA00023015"/>
    </source>
</evidence>
<dbReference type="SUPFAM" id="SSF55945">
    <property type="entry name" value="TATA-box binding protein-like"/>
    <property type="match status" value="1"/>
</dbReference>
<keyword evidence="6" id="KW-0805">Transcription regulation</keyword>